<sequence length="339" mass="39996">MDKLFIIGNGFDIAHGLKSDYLYFKKYVYEKAYGENQILSSLDDSKQIEEFFLEKDEKIEIELDSIDLPTSINFEYSIDNNFYRYFYQMLLKISKIEEFWRDFEKSLVNIGGLFVETFPSSPEYAPHTAEDTAENIKEFVSYAIPQLLSEWISNVYQDWEKELEDRTITKHISKDTIMLSKDAYFLTFNYTPVLEDYYGISSKQICHIHGELYKPELLMGHGDYYSKLHEDPTSTPYYLDGAVEATRKPVQKQLQRHAEFFDGLKDVKELYVIGFNLTDSHTVDRPYFEELFEKVPNIDIYIDSFAKDDEYKIKRTLNDWGAKKAYQLRFIDTDTNTVV</sequence>
<proteinExistence type="predicted"/>
<dbReference type="EMBL" id="RRZO01000091">
    <property type="protein sequence ID" value="RRN48295.1"/>
    <property type="molecule type" value="Genomic_DNA"/>
</dbReference>
<dbReference type="Pfam" id="PF14253">
    <property type="entry name" value="AbiH"/>
    <property type="match status" value="1"/>
</dbReference>
<reference evidence="1 2" key="1">
    <citation type="submission" date="2018-11" db="EMBL/GenBank/DDBJ databases">
        <title>Changes in penicillin susceptibility of Streptococcus suis isolates by amino acid alterations in the penicillin-binding protein.</title>
        <authorList>
            <person name="Niemann L."/>
            <person name="Eichhorn I."/>
        </authorList>
    </citation>
    <scope>NUCLEOTIDE SEQUENCE [LARGE SCALE GENOMIC DNA]</scope>
    <source>
        <strain evidence="1 2">IMT40738</strain>
    </source>
</reference>
<organism evidence="1 2">
    <name type="scientific">Streptococcus suis</name>
    <dbReference type="NCBI Taxonomy" id="1307"/>
    <lineage>
        <taxon>Bacteria</taxon>
        <taxon>Bacillati</taxon>
        <taxon>Bacillota</taxon>
        <taxon>Bacilli</taxon>
        <taxon>Lactobacillales</taxon>
        <taxon>Streptococcaceae</taxon>
        <taxon>Streptococcus</taxon>
    </lineage>
</organism>
<dbReference type="AlphaFoldDB" id="A0A3R8NGZ8"/>
<dbReference type="RefSeq" id="WP_125065797.1">
    <property type="nucleotide sequence ID" value="NZ_RRZO01000091.1"/>
</dbReference>
<gene>
    <name evidence="1" type="ORF">EI220_11705</name>
</gene>
<evidence type="ECO:0000313" key="2">
    <source>
        <dbReference type="Proteomes" id="UP000278566"/>
    </source>
</evidence>
<protein>
    <submittedName>
        <fullName evidence="1">Phage abortive infection protein</fullName>
    </submittedName>
</protein>
<dbReference type="Proteomes" id="UP000278566">
    <property type="component" value="Unassembled WGS sequence"/>
</dbReference>
<dbReference type="InterPro" id="IPR025935">
    <property type="entry name" value="AbiH"/>
</dbReference>
<accession>A0A3R8NGZ8</accession>
<name>A0A3R8NGZ8_STRSU</name>
<comment type="caution">
    <text evidence="1">The sequence shown here is derived from an EMBL/GenBank/DDBJ whole genome shotgun (WGS) entry which is preliminary data.</text>
</comment>
<evidence type="ECO:0000313" key="1">
    <source>
        <dbReference type="EMBL" id="RRN48295.1"/>
    </source>
</evidence>